<dbReference type="AlphaFoldDB" id="A0A7S5YC97"/>
<dbReference type="EMBL" id="MN894888">
    <property type="protein sequence ID" value="QLG05382.1"/>
    <property type="molecule type" value="Genomic_DNA"/>
</dbReference>
<geneLocation type="plasmid" evidence="1">
    <name>pSE5369-VIM</name>
</geneLocation>
<evidence type="ECO:0000313" key="1">
    <source>
        <dbReference type="EMBL" id="QLG05382.1"/>
    </source>
</evidence>
<proteinExistence type="predicted"/>
<protein>
    <submittedName>
        <fullName evidence="1">Uncharacterized protein</fullName>
    </submittedName>
</protein>
<name>A0A7S5YC97_PSEAI</name>
<sequence length="168" mass="18683">MAHPASVDHVLIKTFTRGRDMVIPELEALNAAEQEEESALQACLAFARAVLPVSLLVRFQCPEGEKALQQVARSIDLPTLPAEQSHLAPMASEAHALLSNEPGFTAIAGRWQRAYDLYDLALIDFIVAEEERAANERQHAQELADTYALIEQELWHDVQVENLELGLM</sequence>
<accession>A0A7S5YC97</accession>
<dbReference type="RefSeq" id="WP_193825709.1">
    <property type="nucleotide sequence ID" value="NZ_MN894887.1"/>
</dbReference>
<organism evidence="1">
    <name type="scientific">Pseudomonas aeruginosa</name>
    <dbReference type="NCBI Taxonomy" id="287"/>
    <lineage>
        <taxon>Bacteria</taxon>
        <taxon>Pseudomonadati</taxon>
        <taxon>Pseudomonadota</taxon>
        <taxon>Gammaproteobacteria</taxon>
        <taxon>Pseudomonadales</taxon>
        <taxon>Pseudomonadaceae</taxon>
        <taxon>Pseudomonas</taxon>
    </lineage>
</organism>
<reference evidence="1" key="1">
    <citation type="submission" date="2019-12" db="EMBL/GenBank/DDBJ databases">
        <title>Compelete sequence of pSE5369-VIM.</title>
        <authorList>
            <person name="Zhou D."/>
        </authorList>
    </citation>
    <scope>NUCLEOTIDE SEQUENCE</scope>
    <source>
        <strain evidence="1">SE5369</strain>
        <plasmid evidence="1">pSE5369-VIM</plasmid>
    </source>
</reference>
<keyword evidence="1" id="KW-0614">Plasmid</keyword>